<accession>A0A7J8WN15</accession>
<dbReference type="AlphaFoldDB" id="A0A7J8WN15"/>
<reference evidence="1 2" key="1">
    <citation type="journal article" date="2019" name="Genome Biol. Evol.">
        <title>Insights into the evolution of the New World diploid cottons (Gossypium, subgenus Houzingenia) based on genome sequencing.</title>
        <authorList>
            <person name="Grover C.E."/>
            <person name="Arick M.A. 2nd"/>
            <person name="Thrash A."/>
            <person name="Conover J.L."/>
            <person name="Sanders W.S."/>
            <person name="Peterson D.G."/>
            <person name="Frelichowski J.E."/>
            <person name="Scheffler J.A."/>
            <person name="Scheffler B.E."/>
            <person name="Wendel J.F."/>
        </authorList>
    </citation>
    <scope>NUCLEOTIDE SEQUENCE [LARGE SCALE GENOMIC DNA]</scope>
    <source>
        <strain evidence="1">185</strain>
        <tissue evidence="1">Leaf</tissue>
    </source>
</reference>
<feature type="non-terminal residue" evidence="1">
    <location>
        <position position="124"/>
    </location>
</feature>
<evidence type="ECO:0000313" key="2">
    <source>
        <dbReference type="Proteomes" id="UP000593577"/>
    </source>
</evidence>
<gene>
    <name evidence="1" type="ORF">Goari_017762</name>
</gene>
<comment type="caution">
    <text evidence="1">The sequence shown here is derived from an EMBL/GenBank/DDBJ whole genome shotgun (WGS) entry which is preliminary data.</text>
</comment>
<proteinExistence type="predicted"/>
<organism evidence="1 2">
    <name type="scientific">Gossypium aridum</name>
    <name type="common">American cotton</name>
    <name type="synonym">Erioxylum aridum</name>
    <dbReference type="NCBI Taxonomy" id="34290"/>
    <lineage>
        <taxon>Eukaryota</taxon>
        <taxon>Viridiplantae</taxon>
        <taxon>Streptophyta</taxon>
        <taxon>Embryophyta</taxon>
        <taxon>Tracheophyta</taxon>
        <taxon>Spermatophyta</taxon>
        <taxon>Magnoliopsida</taxon>
        <taxon>eudicotyledons</taxon>
        <taxon>Gunneridae</taxon>
        <taxon>Pentapetalae</taxon>
        <taxon>rosids</taxon>
        <taxon>malvids</taxon>
        <taxon>Malvales</taxon>
        <taxon>Malvaceae</taxon>
        <taxon>Malvoideae</taxon>
        <taxon>Gossypium</taxon>
    </lineage>
</organism>
<protein>
    <recommendedName>
        <fullName evidence="3">RNase H type-1 domain-containing protein</fullName>
    </recommendedName>
</protein>
<keyword evidence="2" id="KW-1185">Reference proteome</keyword>
<evidence type="ECO:0008006" key="3">
    <source>
        <dbReference type="Google" id="ProtNLM"/>
    </source>
</evidence>
<name>A0A7J8WN15_GOSAI</name>
<evidence type="ECO:0000313" key="1">
    <source>
        <dbReference type="EMBL" id="MBA0676270.1"/>
    </source>
</evidence>
<dbReference type="EMBL" id="JABFAA010000002">
    <property type="protein sequence ID" value="MBA0676270.1"/>
    <property type="molecule type" value="Genomic_DNA"/>
</dbReference>
<sequence length="124" mass="13884">MILKVNFDASYQQKSKKGIGGVVVRNSEGLDLGFREIKVEGDALTIIKKLHADDMDTSEITNIIKNKIAELKLQPIGLRKFPTKIDQLVTMDIRGNEFIVAISKPILSDKLSMLMRRMARGKGK</sequence>
<dbReference type="Proteomes" id="UP000593577">
    <property type="component" value="Unassembled WGS sequence"/>
</dbReference>